<keyword evidence="1" id="KW-0472">Membrane</keyword>
<evidence type="ECO:0000313" key="3">
    <source>
        <dbReference type="EMBL" id="EFS93473.1"/>
    </source>
</evidence>
<evidence type="ECO:0000313" key="4">
    <source>
        <dbReference type="Proteomes" id="UP000003179"/>
    </source>
</evidence>
<feature type="transmembrane region" description="Helical" evidence="1">
    <location>
        <begin position="47"/>
        <end position="64"/>
    </location>
</feature>
<dbReference type="PANTHER" id="PTHR24094">
    <property type="entry name" value="SECRETED PROTEIN"/>
    <property type="match status" value="1"/>
</dbReference>
<keyword evidence="1" id="KW-0812">Transmembrane</keyword>
<organism evidence="3 4">
    <name type="scientific">Cutibacterium modestum HL044PA1</name>
    <dbReference type="NCBI Taxonomy" id="765109"/>
    <lineage>
        <taxon>Bacteria</taxon>
        <taxon>Bacillati</taxon>
        <taxon>Actinomycetota</taxon>
        <taxon>Actinomycetes</taxon>
        <taxon>Propionibacteriales</taxon>
        <taxon>Propionibacteriaceae</taxon>
        <taxon>Cutibacterium</taxon>
        <taxon>Cutibacterium modestum</taxon>
    </lineage>
</organism>
<reference evidence="3" key="1">
    <citation type="submission" date="2010-08" db="EMBL/GenBank/DDBJ databases">
        <authorList>
            <person name="Weinstock G."/>
            <person name="Sodergren E."/>
            <person name="Clifton S."/>
            <person name="Fulton L."/>
            <person name="Fulton B."/>
            <person name="Courtney L."/>
            <person name="Fronick C."/>
            <person name="Harrison M."/>
            <person name="Strong C."/>
            <person name="Farmer C."/>
            <person name="Delahaunty K."/>
            <person name="Markovic C."/>
            <person name="Hall O."/>
            <person name="Minx P."/>
            <person name="Tomlinson C."/>
            <person name="Mitreva M."/>
            <person name="Hou S."/>
            <person name="Chen J."/>
            <person name="Wollam A."/>
            <person name="Pepin K.H."/>
            <person name="Johnson M."/>
            <person name="Bhonagiri V."/>
            <person name="Zhang X."/>
            <person name="Suruliraj S."/>
            <person name="Warren W."/>
            <person name="Chinwalla A."/>
            <person name="Mardis E.R."/>
            <person name="Wilson R.K."/>
        </authorList>
    </citation>
    <scope>NUCLEOTIDE SEQUENCE [LARGE SCALE GENOMIC DNA]</scope>
    <source>
        <strain evidence="3">HL044PA1</strain>
    </source>
</reference>
<sequence length="275" mass="30626">MEQVFRFKPSIWSNLWCSVHDHLARNITLTNKVVGGDDMALKPRRRWAWLWIFVVAPLVLVGVYRSAVPREGSTAYGQAAEALGDLPVKGRAPMTGYSRDQFGPAWSDNSDPALTRPWGHNGCGTRDDALARDLVEAKLKSGSRCRIISGELHDPYTGRTITWRRGRDTSAVVQIDHVVALGNAWVTGAQQMPIDRRQALANDPLNLLAVEGRANQNKGAGDAATWLPPNKPYRCDYVSRQIAVKRKYHLWVTSAERNAMVRVLSTCPNYALPAR</sequence>
<keyword evidence="4" id="KW-1185">Reference proteome</keyword>
<protein>
    <recommendedName>
        <fullName evidence="2">GmrSD restriction endonucleases C-terminal domain-containing protein</fullName>
    </recommendedName>
</protein>
<dbReference type="EMBL" id="ADZU01000010">
    <property type="protein sequence ID" value="EFS93473.1"/>
    <property type="molecule type" value="Genomic_DNA"/>
</dbReference>
<dbReference type="Pfam" id="PF07510">
    <property type="entry name" value="GmrSD_C"/>
    <property type="match status" value="1"/>
</dbReference>
<evidence type="ECO:0000259" key="2">
    <source>
        <dbReference type="Pfam" id="PF07510"/>
    </source>
</evidence>
<evidence type="ECO:0000256" key="1">
    <source>
        <dbReference type="SAM" id="Phobius"/>
    </source>
</evidence>
<dbReference type="InterPro" id="IPR011089">
    <property type="entry name" value="GmrSD_C"/>
</dbReference>
<dbReference type="PANTHER" id="PTHR24094:SF15">
    <property type="entry name" value="AMP-DEPENDENT SYNTHETASE_LIGASE DOMAIN-CONTAINING PROTEIN-RELATED"/>
    <property type="match status" value="1"/>
</dbReference>
<comment type="caution">
    <text evidence="3">The sequence shown here is derived from an EMBL/GenBank/DDBJ whole genome shotgun (WGS) entry which is preliminary data.</text>
</comment>
<accession>A0ABP2K986</accession>
<proteinExistence type="predicted"/>
<keyword evidence="1" id="KW-1133">Transmembrane helix</keyword>
<gene>
    <name evidence="3" type="ORF">HMPREF9607_00393</name>
</gene>
<name>A0ABP2K986_9ACTN</name>
<dbReference type="Proteomes" id="UP000003179">
    <property type="component" value="Unassembled WGS sequence"/>
</dbReference>
<feature type="domain" description="GmrSD restriction endonucleases C-terminal" evidence="2">
    <location>
        <begin position="125"/>
        <end position="263"/>
    </location>
</feature>